<sequence length="160" mass="19111">MLKAMATLGSRVLFRNQTCWKPVKNLSRFQVPKQKHHFQKSTTLTSLLQNMSISESFSQTSNFHTSVQVEMPRLVTIRHKKMKKHKLKKFRKRMHYVLKKQKEQRLKKRLKAIKAEEVVLLNEARKWNPEKVLEEEIEAAKRGGWKVDVLENYKRRQSLN</sequence>
<organism evidence="2 3">
    <name type="scientific">Dimorphilus gyrociliatus</name>
    <dbReference type="NCBI Taxonomy" id="2664684"/>
    <lineage>
        <taxon>Eukaryota</taxon>
        <taxon>Metazoa</taxon>
        <taxon>Spiralia</taxon>
        <taxon>Lophotrochozoa</taxon>
        <taxon>Annelida</taxon>
        <taxon>Polychaeta</taxon>
        <taxon>Polychaeta incertae sedis</taxon>
        <taxon>Dinophilidae</taxon>
        <taxon>Dimorphilus</taxon>
    </lineage>
</organism>
<dbReference type="Proteomes" id="UP000549394">
    <property type="component" value="Unassembled WGS sequence"/>
</dbReference>
<protein>
    <submittedName>
        <fullName evidence="2">DgyrCDS10882</fullName>
    </submittedName>
</protein>
<feature type="domain" description="Ribosomal protein mS38 C-terminal" evidence="1">
    <location>
        <begin position="70"/>
        <end position="103"/>
    </location>
</feature>
<accession>A0A7I8W315</accession>
<evidence type="ECO:0000313" key="3">
    <source>
        <dbReference type="Proteomes" id="UP000549394"/>
    </source>
</evidence>
<reference evidence="2 3" key="1">
    <citation type="submission" date="2020-08" db="EMBL/GenBank/DDBJ databases">
        <authorList>
            <person name="Hejnol A."/>
        </authorList>
    </citation>
    <scope>NUCLEOTIDE SEQUENCE [LARGE SCALE GENOMIC DNA]</scope>
</reference>
<evidence type="ECO:0000259" key="1">
    <source>
        <dbReference type="SMART" id="SM01155"/>
    </source>
</evidence>
<proteinExistence type="predicted"/>
<dbReference type="EMBL" id="CAJFCJ010000017">
    <property type="protein sequence ID" value="CAD5122459.1"/>
    <property type="molecule type" value="Genomic_DNA"/>
</dbReference>
<comment type="caution">
    <text evidence="2">The sequence shown here is derived from an EMBL/GenBank/DDBJ whole genome shotgun (WGS) entry which is preliminary data.</text>
</comment>
<keyword evidence="3" id="KW-1185">Reference proteome</keyword>
<name>A0A7I8W315_9ANNE</name>
<dbReference type="InterPro" id="IPR013177">
    <property type="entry name" value="Ribosomal_mS38_C"/>
</dbReference>
<evidence type="ECO:0000313" key="2">
    <source>
        <dbReference type="EMBL" id="CAD5122459.1"/>
    </source>
</evidence>
<dbReference type="AlphaFoldDB" id="A0A7I8W315"/>
<gene>
    <name evidence="2" type="ORF">DGYR_LOCUS10270</name>
</gene>
<dbReference type="SMART" id="SM01155">
    <property type="entry name" value="DUF1713"/>
    <property type="match status" value="1"/>
</dbReference>